<evidence type="ECO:0000256" key="2">
    <source>
        <dbReference type="ARBA" id="ARBA00008035"/>
    </source>
</evidence>
<dbReference type="OrthoDB" id="435275at2759"/>
<accession>A0A9P0DD65</accession>
<feature type="compositionally biased region" description="Polar residues" evidence="7">
    <location>
        <begin position="681"/>
        <end position="711"/>
    </location>
</feature>
<dbReference type="PANTHER" id="PTHR14898">
    <property type="entry name" value="ENHANCER OF POLYCOMB"/>
    <property type="match status" value="1"/>
</dbReference>
<comment type="similarity">
    <text evidence="2 6">Belongs to the enhancer of polycomb family.</text>
</comment>
<evidence type="ECO:0000256" key="3">
    <source>
        <dbReference type="ARBA" id="ARBA00023015"/>
    </source>
</evidence>
<dbReference type="GO" id="GO:0006357">
    <property type="term" value="P:regulation of transcription by RNA polymerase II"/>
    <property type="evidence" value="ECO:0007669"/>
    <property type="project" value="InterPro"/>
</dbReference>
<evidence type="ECO:0000256" key="6">
    <source>
        <dbReference type="RuleBase" id="RU361124"/>
    </source>
</evidence>
<name>A0A9P0DD65_9CUCU</name>
<keyword evidence="3 6" id="KW-0805">Transcription regulation</keyword>
<dbReference type="AlphaFoldDB" id="A0A9P0DD65"/>
<gene>
    <name evidence="9" type="ORF">PSYICH_LOCUS14888</name>
</gene>
<evidence type="ECO:0000256" key="4">
    <source>
        <dbReference type="ARBA" id="ARBA00023163"/>
    </source>
</evidence>
<dbReference type="Proteomes" id="UP001153636">
    <property type="component" value="Chromosome 8"/>
</dbReference>
<evidence type="ECO:0000256" key="7">
    <source>
        <dbReference type="SAM" id="MobiDB-lite"/>
    </source>
</evidence>
<protein>
    <recommendedName>
        <fullName evidence="6">Enhancer of polycomb-like protein</fullName>
    </recommendedName>
</protein>
<reference evidence="9" key="1">
    <citation type="submission" date="2022-01" db="EMBL/GenBank/DDBJ databases">
        <authorList>
            <person name="King R."/>
        </authorList>
    </citation>
    <scope>NUCLEOTIDE SEQUENCE</scope>
</reference>
<keyword evidence="5 6" id="KW-0539">Nucleus</keyword>
<keyword evidence="10" id="KW-1185">Reference proteome</keyword>
<evidence type="ECO:0000313" key="10">
    <source>
        <dbReference type="Proteomes" id="UP001153636"/>
    </source>
</evidence>
<keyword evidence="4 6" id="KW-0804">Transcription</keyword>
<dbReference type="EMBL" id="OV651820">
    <property type="protein sequence ID" value="CAH1114588.1"/>
    <property type="molecule type" value="Genomic_DNA"/>
</dbReference>
<evidence type="ECO:0000256" key="5">
    <source>
        <dbReference type="ARBA" id="ARBA00023242"/>
    </source>
</evidence>
<dbReference type="InterPro" id="IPR024943">
    <property type="entry name" value="Enhancer_polycomb"/>
</dbReference>
<comment type="subcellular location">
    <subcellularLocation>
        <location evidence="1 6">Nucleus</location>
    </subcellularLocation>
</comment>
<dbReference type="InterPro" id="IPR019542">
    <property type="entry name" value="Enhancer_polycomb-like_N"/>
</dbReference>
<evidence type="ECO:0000259" key="8">
    <source>
        <dbReference type="Pfam" id="PF10513"/>
    </source>
</evidence>
<feature type="compositionally biased region" description="Basic residues" evidence="7">
    <location>
        <begin position="316"/>
        <end position="328"/>
    </location>
</feature>
<evidence type="ECO:0000313" key="9">
    <source>
        <dbReference type="EMBL" id="CAH1114588.1"/>
    </source>
</evidence>
<dbReference type="GO" id="GO:0005634">
    <property type="term" value="C:nucleus"/>
    <property type="evidence" value="ECO:0007669"/>
    <property type="project" value="UniProtKB-SubCell"/>
</dbReference>
<evidence type="ECO:0000256" key="1">
    <source>
        <dbReference type="ARBA" id="ARBA00004123"/>
    </source>
</evidence>
<organism evidence="9 10">
    <name type="scientific">Psylliodes chrysocephalus</name>
    <dbReference type="NCBI Taxonomy" id="3402493"/>
    <lineage>
        <taxon>Eukaryota</taxon>
        <taxon>Metazoa</taxon>
        <taxon>Ecdysozoa</taxon>
        <taxon>Arthropoda</taxon>
        <taxon>Hexapoda</taxon>
        <taxon>Insecta</taxon>
        <taxon>Pterygota</taxon>
        <taxon>Neoptera</taxon>
        <taxon>Endopterygota</taxon>
        <taxon>Coleoptera</taxon>
        <taxon>Polyphaga</taxon>
        <taxon>Cucujiformia</taxon>
        <taxon>Chrysomeloidea</taxon>
        <taxon>Chrysomelidae</taxon>
        <taxon>Galerucinae</taxon>
        <taxon>Alticini</taxon>
        <taxon>Psylliodes</taxon>
    </lineage>
</organism>
<feature type="region of interest" description="Disordered" evidence="7">
    <location>
        <begin position="657"/>
        <end position="711"/>
    </location>
</feature>
<sequence>MSKLSFRARALDASKPMPIYMAEELPDLPDYSAINRAVPQMPSGMQKEEECEHHLQRAIVAGLIIPTPDVSEIPDKEFIERVYPANYKQPRQLIHMQPFTMEQDIPDYDMDSEDERWLQSQTQKLDLSPVKFEEMMDRLEKSSGQTVVTLNEAKALLKEDDDLIIAVFDYWLNKRLKTQHPLILTVKTEHRSGTAANNPYLAFRRRTEKMQTRKNRKNDEASYEKMLKLRRDLYRAVTLLELVKRREKIKREYVHLTVEVFEKRFQAKDFSGVVMAEASAIKSSRPAFTPIFQNHYPNQSWGGKSMLNKEEVIPRREKRQYKKRKHKSLGGSRSSGFGVDSVGGVSSDEDVTVSQMSPEPEDTEDESQFAFRRNKLCSYHMPLANEGNWPWCSKEENGLADKRFRFNLTSLSNPRRCVGFTRRRVGRGGRIILDRISTNYDDFWRTLDYSITEPDREPSTSTAQELGTIIQQTDIKSEISVSNSARISDSVISDSIKVEIKKEPEEVQEEGVTPLEPVYSKEENEDMVDFLRSLRRDWLHFRPKTPPPDYESPCDMLLSEETFFNPSANPFSMEIQTLDAPSSTLLDTSTFVSDPFSLDQLDLDTRQPLVVSSTLNTLIPSVSSDNNDIDNLLSSDSSSDSDFRTIGCSNFSVNDLSSTENSADVPVKSQQQQQQQHQHKVQYSSTSASPKINNVNTISSSGEDNSKPARTNTDVLHGNTNGLLTQFCFDGTKISPTRTKNNRYAYSGAVGYPNASSGTLSLHTSAHTLTLNSHSANILDIPMTNDSETNKMDAEATGGPVSSNNKSKNIVRKNNIIMEVT</sequence>
<feature type="compositionally biased region" description="Low complexity" evidence="7">
    <location>
        <begin position="330"/>
        <end position="346"/>
    </location>
</feature>
<feature type="region of interest" description="Disordered" evidence="7">
    <location>
        <begin position="313"/>
        <end position="367"/>
    </location>
</feature>
<proteinExistence type="inferred from homology"/>
<dbReference type="Pfam" id="PF10513">
    <property type="entry name" value="EPL1"/>
    <property type="match status" value="1"/>
</dbReference>
<dbReference type="GO" id="GO:0035267">
    <property type="term" value="C:NuA4 histone acetyltransferase complex"/>
    <property type="evidence" value="ECO:0007669"/>
    <property type="project" value="InterPro"/>
</dbReference>
<feature type="domain" description="Enhancer of polycomb-like N-terminal" evidence="8">
    <location>
        <begin position="7"/>
        <end position="141"/>
    </location>
</feature>